<dbReference type="STRING" id="343013.SAMN04489707_100784"/>
<dbReference type="InterPro" id="IPR000073">
    <property type="entry name" value="AB_hydrolase_1"/>
</dbReference>
<evidence type="ECO:0000256" key="4">
    <source>
        <dbReference type="SAM" id="SignalP"/>
    </source>
</evidence>
<proteinExistence type="inferred from homology"/>
<name>A0A1I7GXN1_9BURK</name>
<dbReference type="EMBL" id="FPBX01000007">
    <property type="protein sequence ID" value="SFU53145.1"/>
    <property type="molecule type" value="Genomic_DNA"/>
</dbReference>
<accession>A0A1I7GXN1</accession>
<comment type="similarity">
    <text evidence="1">Belongs to the peptidase S33 family.</text>
</comment>
<dbReference type="RefSeq" id="WP_054254978.1">
    <property type="nucleotide sequence ID" value="NZ_CYIG01000003.1"/>
</dbReference>
<dbReference type="Proteomes" id="UP000183656">
    <property type="component" value="Unassembled WGS sequence"/>
</dbReference>
<keyword evidence="3 6" id="KW-0378">Hydrolase</keyword>
<dbReference type="PANTHER" id="PTHR43248">
    <property type="entry name" value="2-SUCCINYL-6-HYDROXY-2,4-CYCLOHEXADIENE-1-CARBOXYLATE SYNTHASE"/>
    <property type="match status" value="1"/>
</dbReference>
<dbReference type="AlphaFoldDB" id="A0A1I7GXN1"/>
<evidence type="ECO:0000256" key="1">
    <source>
        <dbReference type="ARBA" id="ARBA00010088"/>
    </source>
</evidence>
<dbReference type="InterPro" id="IPR051601">
    <property type="entry name" value="Serine_prot/Carboxylest_S33"/>
</dbReference>
<feature type="domain" description="AB hydrolase-1" evidence="5">
    <location>
        <begin position="114"/>
        <end position="530"/>
    </location>
</feature>
<evidence type="ECO:0000313" key="6">
    <source>
        <dbReference type="EMBL" id="SFU53145.1"/>
    </source>
</evidence>
<feature type="chain" id="PRO_5010371505" evidence="4">
    <location>
        <begin position="30"/>
        <end position="606"/>
    </location>
</feature>
<dbReference type="InterPro" id="IPR029058">
    <property type="entry name" value="AB_hydrolase_fold"/>
</dbReference>
<feature type="signal peptide" evidence="4">
    <location>
        <begin position="1"/>
        <end position="29"/>
    </location>
</feature>
<organism evidence="6 7">
    <name type="scientific">Paenacidovorax caeni</name>
    <dbReference type="NCBI Taxonomy" id="343013"/>
    <lineage>
        <taxon>Bacteria</taxon>
        <taxon>Pseudomonadati</taxon>
        <taxon>Pseudomonadota</taxon>
        <taxon>Betaproteobacteria</taxon>
        <taxon>Burkholderiales</taxon>
        <taxon>Comamonadaceae</taxon>
        <taxon>Paenacidovorax</taxon>
    </lineage>
</organism>
<keyword evidence="2 4" id="KW-0732">Signal</keyword>
<gene>
    <name evidence="6" type="ORF">SAMN04489707_100784</name>
</gene>
<dbReference type="PANTHER" id="PTHR43248:SF29">
    <property type="entry name" value="TRIPEPTIDYL AMINOPEPTIDASE"/>
    <property type="match status" value="1"/>
</dbReference>
<evidence type="ECO:0000256" key="3">
    <source>
        <dbReference type="ARBA" id="ARBA00022801"/>
    </source>
</evidence>
<sequence length="606" mass="65466">MSQLLSQKVMRCARKAAPACLTVWALALAACGGSDGTSPPDPLQPYRAQVVQWTECDPGILGHPSDAMNALRGSQRLRCALVRAPLDWGNPAHGDITLAVMRLAAGKPEARRGALLFNPGGPGVDGLNLTFRLWDAFAGSSPADAQGARQLRLLDEYDMVGFSPRGVGASTQLQCGTNEPSRFVDYSVTGWDTPGNLANVHYNGRKTAEACQKNPLTPHISTEAMARDMDLLRSLLGDDKLNYVGYSYGSWLGAWYAGLFPDKVGRMVLDSVMDFGVTMEQALLHAQPPARQRLFDEVLAPYAARHADYFRLGTSAAEVRAAVQALSPSVQAVLGEALSGLSYFRVDANGYLERITVAQGLDAVRQQVPGLDDPDAVKAALARHVFDPAIPARDAFLRQLAWQQFYPAYVSTWLAPPQRIALDSLAAAGAAVRCNDTPAITDLAQWTATVRGLADKAPWYFGGLLANHACAFWQRPSVAKPSLQTLQPLDVLFVQSQYDGATPSDGANAFFTQLPRARRVFVPGDYQHGVYPYTDTCVDPLVTSYLLGEPPAQRDTVCPAHALERDALLQAQSKSSSAPAAYLDPQKARALIDAFKRGLQGDGRGW</sequence>
<dbReference type="SUPFAM" id="SSF53474">
    <property type="entry name" value="alpha/beta-Hydrolases"/>
    <property type="match status" value="1"/>
</dbReference>
<protein>
    <submittedName>
        <fullName evidence="6">Alpha/beta hydrolase fold</fullName>
    </submittedName>
</protein>
<dbReference type="Gene3D" id="3.40.50.1820">
    <property type="entry name" value="alpha/beta hydrolase"/>
    <property type="match status" value="2"/>
</dbReference>
<dbReference type="GO" id="GO:0016787">
    <property type="term" value="F:hydrolase activity"/>
    <property type="evidence" value="ECO:0007669"/>
    <property type="project" value="UniProtKB-KW"/>
</dbReference>
<dbReference type="Pfam" id="PF00561">
    <property type="entry name" value="Abhydrolase_1"/>
    <property type="match status" value="1"/>
</dbReference>
<keyword evidence="7" id="KW-1185">Reference proteome</keyword>
<dbReference type="OrthoDB" id="5519806at2"/>
<evidence type="ECO:0000256" key="2">
    <source>
        <dbReference type="ARBA" id="ARBA00022729"/>
    </source>
</evidence>
<reference evidence="6 7" key="1">
    <citation type="submission" date="2016-10" db="EMBL/GenBank/DDBJ databases">
        <authorList>
            <person name="de Groot N.N."/>
        </authorList>
    </citation>
    <scope>NUCLEOTIDE SEQUENCE [LARGE SCALE GENOMIC DNA]</scope>
    <source>
        <strain evidence="6 7">R-24608</strain>
    </source>
</reference>
<evidence type="ECO:0000259" key="5">
    <source>
        <dbReference type="Pfam" id="PF00561"/>
    </source>
</evidence>
<evidence type="ECO:0000313" key="7">
    <source>
        <dbReference type="Proteomes" id="UP000183656"/>
    </source>
</evidence>